<reference evidence="1" key="1">
    <citation type="submission" date="2014-01" db="EMBL/GenBank/DDBJ databases">
        <authorList>
            <person name="Brown-Elliot B."/>
            <person name="Wallace R."/>
            <person name="Lenaerts A."/>
            <person name="Ordway D."/>
            <person name="DeGroote M.A."/>
            <person name="Parker T."/>
            <person name="Sizemore C."/>
            <person name="Tallon L.J."/>
            <person name="Sadzewicz L.K."/>
            <person name="Sengamalay N."/>
            <person name="Fraser C.M."/>
            <person name="Hine E."/>
            <person name="Shefchek K.A."/>
            <person name="Das S.P."/>
            <person name="Tettelin H."/>
        </authorList>
    </citation>
    <scope>NUCLEOTIDE SEQUENCE [LARGE SCALE GENOMIC DNA]</scope>
    <source>
        <strain evidence="1">4042</strain>
    </source>
</reference>
<protein>
    <submittedName>
        <fullName evidence="1">Serine protease domain protein</fullName>
    </submittedName>
</protein>
<accession>X8BFN3</accession>
<name>X8BFN3_MYCXE</name>
<dbReference type="PROSITE" id="PS51257">
    <property type="entry name" value="PROKAR_LIPOPROTEIN"/>
    <property type="match status" value="1"/>
</dbReference>
<keyword evidence="1" id="KW-0645">Protease</keyword>
<dbReference type="AlphaFoldDB" id="X8BFN3"/>
<dbReference type="GO" id="GO:0008233">
    <property type="term" value="F:peptidase activity"/>
    <property type="evidence" value="ECO:0007669"/>
    <property type="project" value="UniProtKB-KW"/>
</dbReference>
<keyword evidence="1" id="KW-0378">Hydrolase</keyword>
<sequence length="48" mass="5121">MHDRAGHGANAVGFLSCLRVLVAPNGSLAVNAWLDWRIEITSTSGLSR</sequence>
<dbReference type="GO" id="GO:0006508">
    <property type="term" value="P:proteolysis"/>
    <property type="evidence" value="ECO:0007669"/>
    <property type="project" value="UniProtKB-KW"/>
</dbReference>
<comment type="caution">
    <text evidence="1">The sequence shown here is derived from an EMBL/GenBank/DDBJ whole genome shotgun (WGS) entry which is preliminary data.</text>
</comment>
<organism evidence="1">
    <name type="scientific">Mycobacterium xenopi 4042</name>
    <dbReference type="NCBI Taxonomy" id="1299334"/>
    <lineage>
        <taxon>Bacteria</taxon>
        <taxon>Bacillati</taxon>
        <taxon>Actinomycetota</taxon>
        <taxon>Actinomycetes</taxon>
        <taxon>Mycobacteriales</taxon>
        <taxon>Mycobacteriaceae</taxon>
        <taxon>Mycobacterium</taxon>
    </lineage>
</organism>
<evidence type="ECO:0000313" key="1">
    <source>
        <dbReference type="EMBL" id="EUA42684.1"/>
    </source>
</evidence>
<gene>
    <name evidence="1" type="ORF">I553_6544</name>
</gene>
<proteinExistence type="predicted"/>
<dbReference type="EMBL" id="JAOB01000042">
    <property type="protein sequence ID" value="EUA42684.1"/>
    <property type="molecule type" value="Genomic_DNA"/>
</dbReference>